<dbReference type="EMBL" id="QRUP01000004">
    <property type="protein sequence ID" value="RGR75604.1"/>
    <property type="molecule type" value="Genomic_DNA"/>
</dbReference>
<dbReference type="RefSeq" id="WP_117894331.1">
    <property type="nucleotide sequence ID" value="NZ_CABJCV010000004.1"/>
</dbReference>
<gene>
    <name evidence="2" type="ORF">DWY25_05050</name>
</gene>
<organism evidence="2 3">
    <name type="scientific">Holdemania filiformis</name>
    <dbReference type="NCBI Taxonomy" id="61171"/>
    <lineage>
        <taxon>Bacteria</taxon>
        <taxon>Bacillati</taxon>
        <taxon>Bacillota</taxon>
        <taxon>Erysipelotrichia</taxon>
        <taxon>Erysipelotrichales</taxon>
        <taxon>Erysipelotrichaceae</taxon>
        <taxon>Holdemania</taxon>
    </lineage>
</organism>
<name>A0A412G4H9_9FIRM</name>
<dbReference type="SUPFAM" id="SSF51338">
    <property type="entry name" value="Composite domain of metallo-dependent hydrolases"/>
    <property type="match status" value="1"/>
</dbReference>
<dbReference type="SUPFAM" id="SSF51556">
    <property type="entry name" value="Metallo-dependent hydrolases"/>
    <property type="match status" value="1"/>
</dbReference>
<dbReference type="Pfam" id="PF01979">
    <property type="entry name" value="Amidohydro_1"/>
    <property type="match status" value="1"/>
</dbReference>
<dbReference type="InterPro" id="IPR006680">
    <property type="entry name" value="Amidohydro-rel"/>
</dbReference>
<dbReference type="GO" id="GO:0016810">
    <property type="term" value="F:hydrolase activity, acting on carbon-nitrogen (but not peptide) bonds"/>
    <property type="evidence" value="ECO:0007669"/>
    <property type="project" value="InterPro"/>
</dbReference>
<dbReference type="AlphaFoldDB" id="A0A412G4H9"/>
<proteinExistence type="predicted"/>
<dbReference type="InterPro" id="IPR032466">
    <property type="entry name" value="Metal_Hydrolase"/>
</dbReference>
<evidence type="ECO:0000313" key="2">
    <source>
        <dbReference type="EMBL" id="RGR75604.1"/>
    </source>
</evidence>
<keyword evidence="3" id="KW-1185">Reference proteome</keyword>
<comment type="caution">
    <text evidence="2">The sequence shown here is derived from an EMBL/GenBank/DDBJ whole genome shotgun (WGS) entry which is preliminary data.</text>
</comment>
<dbReference type="InterPro" id="IPR051781">
    <property type="entry name" value="Metallo-dep_Hydrolase"/>
</dbReference>
<dbReference type="GeneID" id="83014771"/>
<reference evidence="2 3" key="1">
    <citation type="submission" date="2018-08" db="EMBL/GenBank/DDBJ databases">
        <title>A genome reference for cultivated species of the human gut microbiota.</title>
        <authorList>
            <person name="Zou Y."/>
            <person name="Xue W."/>
            <person name="Luo G."/>
        </authorList>
    </citation>
    <scope>NUCLEOTIDE SEQUENCE [LARGE SCALE GENOMIC DNA]</scope>
    <source>
        <strain evidence="2 3">AF24-29</strain>
    </source>
</reference>
<accession>A0A412G4H9</accession>
<evidence type="ECO:0000259" key="1">
    <source>
        <dbReference type="Pfam" id="PF01979"/>
    </source>
</evidence>
<dbReference type="Gene3D" id="3.20.20.140">
    <property type="entry name" value="Metal-dependent hydrolases"/>
    <property type="match status" value="1"/>
</dbReference>
<dbReference type="PANTHER" id="PTHR43135:SF3">
    <property type="entry name" value="ALPHA-D-RIBOSE 1-METHYLPHOSPHONATE 5-TRIPHOSPHATE DIPHOSPHATASE"/>
    <property type="match status" value="1"/>
</dbReference>
<dbReference type="PANTHER" id="PTHR43135">
    <property type="entry name" value="ALPHA-D-RIBOSE 1-METHYLPHOSPHONATE 5-TRIPHOSPHATE DIPHOSPHATASE"/>
    <property type="match status" value="1"/>
</dbReference>
<sequence>MKLIKNGTVMTMGPQGTLQADILIENGKIIDIAEKITAEGAEIIDASGLLVLPGLVDAHSHIGGFDTKTGAQDLNESVNPVTAQLNAYDGVDPLSPQFASALETGITASGIVPGSANVICGLGCVIKSAGTSLAERCVKQPFALKAAVGGNPKGVYGKRNQSPMTRMAIAETIREYFHQVQDYRQKKQEAKADPAKMPKFDQGLENGELVLDKKIPLKIHVYQHDILTCIELAKEFDIRITIDHALGSSDFLDEIEAEKDRLAIIYGPIGAQKGPNELHLVDTGCLKELDERGVLCAIMTDGPARNPWMILAQAGEAVRFGCPAERVLRMITINAATILGCEDRIGSLEVGKDADLVLFDQNPVVSTAAKALLTMVDGEVVYRR</sequence>
<dbReference type="Proteomes" id="UP000284178">
    <property type="component" value="Unassembled WGS sequence"/>
</dbReference>
<feature type="domain" description="Amidohydrolase-related" evidence="1">
    <location>
        <begin position="50"/>
        <end position="381"/>
    </location>
</feature>
<protein>
    <recommendedName>
        <fullName evidence="1">Amidohydrolase-related domain-containing protein</fullName>
    </recommendedName>
</protein>
<dbReference type="Gene3D" id="2.30.40.10">
    <property type="entry name" value="Urease, subunit C, domain 1"/>
    <property type="match status" value="1"/>
</dbReference>
<dbReference type="InterPro" id="IPR011059">
    <property type="entry name" value="Metal-dep_hydrolase_composite"/>
</dbReference>
<evidence type="ECO:0000313" key="3">
    <source>
        <dbReference type="Proteomes" id="UP000284178"/>
    </source>
</evidence>